<keyword evidence="2" id="KW-0813">Transport</keyword>
<evidence type="ECO:0000313" key="10">
    <source>
        <dbReference type="EMBL" id="CAI4211331.1"/>
    </source>
</evidence>
<dbReference type="Pfam" id="PF04143">
    <property type="entry name" value="Sulf_transp"/>
    <property type="match status" value="1"/>
</dbReference>
<comment type="subcellular location">
    <subcellularLocation>
        <location evidence="1">Cell inner membrane</location>
        <topology evidence="1">Multi-pass membrane protein</topology>
    </subcellularLocation>
</comment>
<keyword evidence="4" id="KW-0997">Cell inner membrane</keyword>
<evidence type="ECO:0000256" key="2">
    <source>
        <dbReference type="ARBA" id="ARBA00022448"/>
    </source>
</evidence>
<keyword evidence="5 9" id="KW-0812">Transmembrane</keyword>
<feature type="compositionally biased region" description="Pro residues" evidence="8">
    <location>
        <begin position="125"/>
        <end position="137"/>
    </location>
</feature>
<reference evidence="10" key="1">
    <citation type="submission" date="2022-11" db="EMBL/GenBank/DDBJ databases">
        <authorList>
            <person name="Scott C."/>
            <person name="Bruce N."/>
        </authorList>
    </citation>
    <scope>NUCLEOTIDE SEQUENCE</scope>
</reference>
<name>A0A9P1M871_9PEZI</name>
<feature type="transmembrane region" description="Helical" evidence="9">
    <location>
        <begin position="202"/>
        <end position="223"/>
    </location>
</feature>
<dbReference type="PANTHER" id="PTHR30574">
    <property type="entry name" value="INNER MEMBRANE PROTEIN YEDE"/>
    <property type="match status" value="1"/>
</dbReference>
<evidence type="ECO:0000256" key="7">
    <source>
        <dbReference type="ARBA" id="ARBA00023136"/>
    </source>
</evidence>
<evidence type="ECO:0000256" key="3">
    <source>
        <dbReference type="ARBA" id="ARBA00022475"/>
    </source>
</evidence>
<keyword evidence="11" id="KW-1185">Reference proteome</keyword>
<feature type="compositionally biased region" description="Low complexity" evidence="8">
    <location>
        <begin position="104"/>
        <end position="124"/>
    </location>
</feature>
<feature type="compositionally biased region" description="Low complexity" evidence="8">
    <location>
        <begin position="65"/>
        <end position="89"/>
    </location>
</feature>
<proteinExistence type="predicted"/>
<evidence type="ECO:0000313" key="11">
    <source>
        <dbReference type="Proteomes" id="UP000838763"/>
    </source>
</evidence>
<keyword evidence="6 9" id="KW-1133">Transmembrane helix</keyword>
<feature type="compositionally biased region" description="Basic and acidic residues" evidence="8">
    <location>
        <begin position="142"/>
        <end position="156"/>
    </location>
</feature>
<sequence>MSTVITGAAFGAALVSAGVTDPAVIISQFKFVNFDMIQAFLAATATTTIAVAALDKLGYVKLNPRSASPSASSPATTATSSAAPSSAPAWPCPPPVPVPPSPTPRSASAPAGTRSPAPPSAASCTPPPSPPPSPPAAAGPRCADRRQRQDQGREQEQGFFPASRRPRNPRRPRTATVLALEAAYVAVIAATINLAGPSPYKSLVAPALGGVLIGASSLLSLLLRKSLIGVSSVYEDIGKYVSWLLRGAPGAIPKAYTSSVFAASIAAGVYALRLRYPEVVPLPDPRVTDFNAALGGFLFALGARIAGGCTSGHGISGISLLSISSFITIASTFAAAGAVALSVY</sequence>
<dbReference type="Proteomes" id="UP000838763">
    <property type="component" value="Unassembled WGS sequence"/>
</dbReference>
<feature type="compositionally biased region" description="Pro residues" evidence="8">
    <location>
        <begin position="90"/>
        <end position="103"/>
    </location>
</feature>
<dbReference type="PANTHER" id="PTHR30574:SF1">
    <property type="entry name" value="SULPHUR TRANSPORT DOMAIN-CONTAINING PROTEIN"/>
    <property type="match status" value="1"/>
</dbReference>
<feature type="transmembrane region" description="Helical" evidence="9">
    <location>
        <begin position="255"/>
        <end position="272"/>
    </location>
</feature>
<evidence type="ECO:0000256" key="5">
    <source>
        <dbReference type="ARBA" id="ARBA00022692"/>
    </source>
</evidence>
<feature type="transmembrane region" description="Helical" evidence="9">
    <location>
        <begin position="318"/>
        <end position="341"/>
    </location>
</feature>
<dbReference type="GO" id="GO:0005886">
    <property type="term" value="C:plasma membrane"/>
    <property type="evidence" value="ECO:0007669"/>
    <property type="project" value="UniProtKB-SubCell"/>
</dbReference>
<dbReference type="AlphaFoldDB" id="A0A9P1M871"/>
<evidence type="ECO:0000256" key="6">
    <source>
        <dbReference type="ARBA" id="ARBA00022989"/>
    </source>
</evidence>
<dbReference type="OrthoDB" id="10254418at2759"/>
<dbReference type="InterPro" id="IPR007272">
    <property type="entry name" value="Sulf_transp_TsuA/YedE"/>
</dbReference>
<keyword evidence="3" id="KW-1003">Cell membrane</keyword>
<feature type="transmembrane region" description="Helical" evidence="9">
    <location>
        <begin position="174"/>
        <end position="196"/>
    </location>
</feature>
<feature type="transmembrane region" description="Helical" evidence="9">
    <location>
        <begin position="36"/>
        <end position="54"/>
    </location>
</feature>
<keyword evidence="7 9" id="KW-0472">Membrane</keyword>
<evidence type="ECO:0000256" key="8">
    <source>
        <dbReference type="SAM" id="MobiDB-lite"/>
    </source>
</evidence>
<feature type="transmembrane region" description="Helical" evidence="9">
    <location>
        <begin position="292"/>
        <end position="311"/>
    </location>
</feature>
<gene>
    <name evidence="10" type="ORF">PPNO1_LOCUS1126</name>
</gene>
<evidence type="ECO:0000256" key="9">
    <source>
        <dbReference type="SAM" id="Phobius"/>
    </source>
</evidence>
<protein>
    <recommendedName>
        <fullName evidence="12">Sulphur transport domain-containing protein</fullName>
    </recommendedName>
</protein>
<evidence type="ECO:0008006" key="12">
    <source>
        <dbReference type="Google" id="ProtNLM"/>
    </source>
</evidence>
<accession>A0A9P1M871</accession>
<comment type="caution">
    <text evidence="10">The sequence shown here is derived from an EMBL/GenBank/DDBJ whole genome shotgun (WGS) entry which is preliminary data.</text>
</comment>
<feature type="region of interest" description="Disordered" evidence="8">
    <location>
        <begin position="65"/>
        <end position="172"/>
    </location>
</feature>
<evidence type="ECO:0000256" key="1">
    <source>
        <dbReference type="ARBA" id="ARBA00004429"/>
    </source>
</evidence>
<organism evidence="10 11">
    <name type="scientific">Parascedosporium putredinis</name>
    <dbReference type="NCBI Taxonomy" id="1442378"/>
    <lineage>
        <taxon>Eukaryota</taxon>
        <taxon>Fungi</taxon>
        <taxon>Dikarya</taxon>
        <taxon>Ascomycota</taxon>
        <taxon>Pezizomycotina</taxon>
        <taxon>Sordariomycetes</taxon>
        <taxon>Hypocreomycetidae</taxon>
        <taxon>Microascales</taxon>
        <taxon>Microascaceae</taxon>
        <taxon>Parascedosporium</taxon>
    </lineage>
</organism>
<dbReference type="EMBL" id="CALLCH030000001">
    <property type="protein sequence ID" value="CAI4211331.1"/>
    <property type="molecule type" value="Genomic_DNA"/>
</dbReference>
<evidence type="ECO:0000256" key="4">
    <source>
        <dbReference type="ARBA" id="ARBA00022519"/>
    </source>
</evidence>